<feature type="domain" description="CusB-like beta-barrel" evidence="4">
    <location>
        <begin position="239"/>
        <end position="314"/>
    </location>
</feature>
<dbReference type="Pfam" id="PF25973">
    <property type="entry name" value="BSH_CzcB"/>
    <property type="match status" value="1"/>
</dbReference>
<dbReference type="PANTHER" id="PTHR30097:SF4">
    <property type="entry name" value="SLR6042 PROTEIN"/>
    <property type="match status" value="1"/>
</dbReference>
<dbReference type="Proteomes" id="UP000239735">
    <property type="component" value="Unassembled WGS sequence"/>
</dbReference>
<evidence type="ECO:0000256" key="1">
    <source>
        <dbReference type="ARBA" id="ARBA00009477"/>
    </source>
</evidence>
<feature type="signal peptide" evidence="3">
    <location>
        <begin position="1"/>
        <end position="33"/>
    </location>
</feature>
<reference evidence="7" key="1">
    <citation type="submission" date="2018-02" db="EMBL/GenBank/DDBJ databases">
        <authorList>
            <person name="Hausmann B."/>
        </authorList>
    </citation>
    <scope>NUCLEOTIDE SEQUENCE [LARGE SCALE GENOMIC DNA]</scope>
    <source>
        <strain evidence="7">Peat soil MAG SbA5</strain>
    </source>
</reference>
<evidence type="ECO:0000313" key="6">
    <source>
        <dbReference type="EMBL" id="SPE28091.1"/>
    </source>
</evidence>
<dbReference type="NCBIfam" id="TIGR01730">
    <property type="entry name" value="RND_mfp"/>
    <property type="match status" value="1"/>
</dbReference>
<feature type="chain" id="PRO_5014679940" evidence="3">
    <location>
        <begin position="34"/>
        <end position="387"/>
    </location>
</feature>
<dbReference type="GO" id="GO:0016020">
    <property type="term" value="C:membrane"/>
    <property type="evidence" value="ECO:0007669"/>
    <property type="project" value="InterPro"/>
</dbReference>
<evidence type="ECO:0000256" key="2">
    <source>
        <dbReference type="ARBA" id="ARBA00022448"/>
    </source>
</evidence>
<gene>
    <name evidence="6" type="ORF">SBA5_630004</name>
</gene>
<dbReference type="EMBL" id="OKRB01000123">
    <property type="protein sequence ID" value="SPE28091.1"/>
    <property type="molecule type" value="Genomic_DNA"/>
</dbReference>
<dbReference type="GO" id="GO:0015679">
    <property type="term" value="P:plasma membrane copper ion transport"/>
    <property type="evidence" value="ECO:0007669"/>
    <property type="project" value="TreeGrafter"/>
</dbReference>
<dbReference type="GO" id="GO:0030313">
    <property type="term" value="C:cell envelope"/>
    <property type="evidence" value="ECO:0007669"/>
    <property type="project" value="TreeGrafter"/>
</dbReference>
<accession>A0A2N9LXZ3</accession>
<organism evidence="6 7">
    <name type="scientific">Candidatus Sulfuritelmatomonas gaucii</name>
    <dbReference type="NCBI Taxonomy" id="2043161"/>
    <lineage>
        <taxon>Bacteria</taxon>
        <taxon>Pseudomonadati</taxon>
        <taxon>Acidobacteriota</taxon>
        <taxon>Terriglobia</taxon>
        <taxon>Terriglobales</taxon>
        <taxon>Acidobacteriaceae</taxon>
        <taxon>Candidatus Sulfuritelmatomonas</taxon>
    </lineage>
</organism>
<protein>
    <submittedName>
        <fullName evidence="6">Efflux transporter, RND family, MFP subunit</fullName>
    </submittedName>
</protein>
<evidence type="ECO:0000259" key="4">
    <source>
        <dbReference type="Pfam" id="PF25954"/>
    </source>
</evidence>
<keyword evidence="3" id="KW-0732">Signal</keyword>
<proteinExistence type="inferred from homology"/>
<dbReference type="PROSITE" id="PS51257">
    <property type="entry name" value="PROKAR_LIPOPROTEIN"/>
    <property type="match status" value="1"/>
</dbReference>
<dbReference type="InterPro" id="IPR006143">
    <property type="entry name" value="RND_pump_MFP"/>
</dbReference>
<dbReference type="OrthoDB" id="9806939at2"/>
<dbReference type="InterPro" id="IPR058647">
    <property type="entry name" value="BSH_CzcB-like"/>
</dbReference>
<dbReference type="InterPro" id="IPR051909">
    <property type="entry name" value="MFP_Cation_Efflux"/>
</dbReference>
<dbReference type="Gene3D" id="2.40.420.20">
    <property type="match status" value="1"/>
</dbReference>
<keyword evidence="2" id="KW-0813">Transport</keyword>
<evidence type="ECO:0000256" key="3">
    <source>
        <dbReference type="SAM" id="SignalP"/>
    </source>
</evidence>
<feature type="domain" description="CzcB-like barrel-sandwich hybrid" evidence="5">
    <location>
        <begin position="92"/>
        <end position="236"/>
    </location>
</feature>
<dbReference type="GO" id="GO:0022857">
    <property type="term" value="F:transmembrane transporter activity"/>
    <property type="evidence" value="ECO:0007669"/>
    <property type="project" value="InterPro"/>
</dbReference>
<dbReference type="InterPro" id="IPR058792">
    <property type="entry name" value="Beta-barrel_RND_2"/>
</dbReference>
<sequence length="387" mass="41655">MISALSRKRLLIISRACILAAPLCLGLSSCKSAQRGDGAPPPAKVIQVPDMNLITIDDNDVSKFPLAVAEKVESVDQMNATGAVFPDVSREVPVISLANGRVLDIKARLDDNVRKGQLLLSVQSTDITNAFDTYLKAVNDEQFANKAYLRAQDLFQHGAVSQAMLEQAEDTEKDAKADLTASEEQLKTLGVNKDHPSSIVDVYAPVDGVIVAQNVTNASAAGVSLSGSATAFTIADLSRVWVVCDVYENDIPKLQLGQEAKIRINAYPDRPLTGRVGDIGPILDSSLRTAKVRIEVRNPGFLRLGMFATATFTSRTKETHAAIPADSVLHLHDRDWVFLPAGGNQFRRTEVHAGQMLAGNRQEILVGLSPGQQVVANALLLETAGNR</sequence>
<dbReference type="Pfam" id="PF25954">
    <property type="entry name" value="Beta-barrel_RND_2"/>
    <property type="match status" value="1"/>
</dbReference>
<dbReference type="GO" id="GO:0060003">
    <property type="term" value="P:copper ion export"/>
    <property type="evidence" value="ECO:0007669"/>
    <property type="project" value="TreeGrafter"/>
</dbReference>
<evidence type="ECO:0000313" key="7">
    <source>
        <dbReference type="Proteomes" id="UP000239735"/>
    </source>
</evidence>
<evidence type="ECO:0000259" key="5">
    <source>
        <dbReference type="Pfam" id="PF25973"/>
    </source>
</evidence>
<dbReference type="AlphaFoldDB" id="A0A2N9LXZ3"/>
<comment type="similarity">
    <text evidence="1">Belongs to the membrane fusion protein (MFP) (TC 8.A.1) family.</text>
</comment>
<dbReference type="Gene3D" id="1.10.287.470">
    <property type="entry name" value="Helix hairpin bin"/>
    <property type="match status" value="1"/>
</dbReference>
<dbReference type="FunFam" id="2.40.30.170:FF:000010">
    <property type="entry name" value="Efflux RND transporter periplasmic adaptor subunit"/>
    <property type="match status" value="1"/>
</dbReference>
<dbReference type="Gene3D" id="2.40.30.170">
    <property type="match status" value="1"/>
</dbReference>
<dbReference type="PANTHER" id="PTHR30097">
    <property type="entry name" value="CATION EFFLUX SYSTEM PROTEIN CUSB"/>
    <property type="match status" value="1"/>
</dbReference>
<dbReference type="SUPFAM" id="SSF111369">
    <property type="entry name" value="HlyD-like secretion proteins"/>
    <property type="match status" value="1"/>
</dbReference>
<name>A0A2N9LXZ3_9BACT</name>